<dbReference type="InterPro" id="IPR013763">
    <property type="entry name" value="Cyclin-like_dom"/>
</dbReference>
<dbReference type="InterPro" id="IPR006671">
    <property type="entry name" value="Cyclin_N"/>
</dbReference>
<reference evidence="6 7" key="1">
    <citation type="journal article" date="2023" name="Commun. Biol.">
        <title>Genome analysis of Parmales, the sister group of diatoms, reveals the evolutionary specialization of diatoms from phago-mixotrophs to photoautotrophs.</title>
        <authorList>
            <person name="Ban H."/>
            <person name="Sato S."/>
            <person name="Yoshikawa S."/>
            <person name="Yamada K."/>
            <person name="Nakamura Y."/>
            <person name="Ichinomiya M."/>
            <person name="Sato N."/>
            <person name="Blanc-Mathieu R."/>
            <person name="Endo H."/>
            <person name="Kuwata A."/>
            <person name="Ogata H."/>
        </authorList>
    </citation>
    <scope>NUCLEOTIDE SEQUENCE [LARGE SCALE GENOMIC DNA]</scope>
</reference>
<dbReference type="Pfam" id="PF00134">
    <property type="entry name" value="Cyclin_N"/>
    <property type="match status" value="1"/>
</dbReference>
<organism evidence="6 7">
    <name type="scientific">Tetraparma gracilis</name>
    <dbReference type="NCBI Taxonomy" id="2962635"/>
    <lineage>
        <taxon>Eukaryota</taxon>
        <taxon>Sar</taxon>
        <taxon>Stramenopiles</taxon>
        <taxon>Ochrophyta</taxon>
        <taxon>Bolidophyceae</taxon>
        <taxon>Parmales</taxon>
        <taxon>Triparmaceae</taxon>
        <taxon>Tetraparma</taxon>
    </lineage>
</organism>
<evidence type="ECO:0000259" key="5">
    <source>
        <dbReference type="SMART" id="SM01332"/>
    </source>
</evidence>
<feature type="region of interest" description="Disordered" evidence="3">
    <location>
        <begin position="39"/>
        <end position="69"/>
    </location>
</feature>
<evidence type="ECO:0000256" key="2">
    <source>
        <dbReference type="RuleBase" id="RU000383"/>
    </source>
</evidence>
<proteinExistence type="inferred from homology"/>
<dbReference type="Proteomes" id="UP001165060">
    <property type="component" value="Unassembled WGS sequence"/>
</dbReference>
<evidence type="ECO:0008006" key="8">
    <source>
        <dbReference type="Google" id="ProtNLM"/>
    </source>
</evidence>
<dbReference type="Gene3D" id="1.10.472.10">
    <property type="entry name" value="Cyclin-like"/>
    <property type="match status" value="2"/>
</dbReference>
<dbReference type="InterPro" id="IPR036915">
    <property type="entry name" value="Cyclin-like_sf"/>
</dbReference>
<dbReference type="SMART" id="SM00385">
    <property type="entry name" value="CYCLIN"/>
    <property type="match status" value="2"/>
</dbReference>
<gene>
    <name evidence="6" type="ORF">TeGR_g14314</name>
</gene>
<evidence type="ECO:0000256" key="1">
    <source>
        <dbReference type="ARBA" id="ARBA00023127"/>
    </source>
</evidence>
<dbReference type="InterPro" id="IPR039361">
    <property type="entry name" value="Cyclin"/>
</dbReference>
<sequence length="309" mass="34015">MPLVRQCLKPTTDTQSYLHVYAADYLPYLTDLESRSRPSLYLHSGGPPPASPSAPEAGGDPATSSPLPTASAATALHPELTQSMRGILVDWLVELSTEYSLSPPTLYHAVSLVDRSLTKLPPVPRSQLQCLGCACTLIAAKLHEIHPPTADDFVYISDSTYTRAQITGMESRVCAALEFRLSAVTPESYLETYALAARLPEHGIDVYRYILELTLLDYRYLQHSPSLISAGALCVALASLRLPWTQECTHYSGRTVGELRGVVKQILASMWGAEESSLKTVFGKWKTKKVGEVALKTVPRWEEFDWMGC</sequence>
<evidence type="ECO:0000313" key="7">
    <source>
        <dbReference type="Proteomes" id="UP001165060"/>
    </source>
</evidence>
<dbReference type="SMART" id="SM01332">
    <property type="entry name" value="Cyclin_C"/>
    <property type="match status" value="1"/>
</dbReference>
<accession>A0ABQ6NA69</accession>
<evidence type="ECO:0000313" key="6">
    <source>
        <dbReference type="EMBL" id="GMI52712.1"/>
    </source>
</evidence>
<dbReference type="InterPro" id="IPR004367">
    <property type="entry name" value="Cyclin_C-dom"/>
</dbReference>
<dbReference type="PANTHER" id="PTHR10177">
    <property type="entry name" value="CYCLINS"/>
    <property type="match status" value="1"/>
</dbReference>
<protein>
    <recommendedName>
        <fullName evidence="8">Cyclin-like protein</fullName>
    </recommendedName>
</protein>
<keyword evidence="7" id="KW-1185">Reference proteome</keyword>
<comment type="caution">
    <text evidence="6">The sequence shown here is derived from an EMBL/GenBank/DDBJ whole genome shotgun (WGS) entry which is preliminary data.</text>
</comment>
<dbReference type="SUPFAM" id="SSF47954">
    <property type="entry name" value="Cyclin-like"/>
    <property type="match status" value="2"/>
</dbReference>
<feature type="domain" description="Cyclin-like" evidence="4">
    <location>
        <begin position="90"/>
        <end position="175"/>
    </location>
</feature>
<name>A0ABQ6NA69_9STRA</name>
<evidence type="ECO:0000259" key="4">
    <source>
        <dbReference type="SMART" id="SM00385"/>
    </source>
</evidence>
<keyword evidence="1 2" id="KW-0195">Cyclin</keyword>
<feature type="domain" description="Cyclin C-terminal" evidence="5">
    <location>
        <begin position="184"/>
        <end position="299"/>
    </location>
</feature>
<comment type="similarity">
    <text evidence="2">Belongs to the cyclin family.</text>
</comment>
<feature type="compositionally biased region" description="Low complexity" evidence="3">
    <location>
        <begin position="53"/>
        <end position="69"/>
    </location>
</feature>
<feature type="domain" description="Cyclin-like" evidence="4">
    <location>
        <begin position="188"/>
        <end position="268"/>
    </location>
</feature>
<evidence type="ECO:0000256" key="3">
    <source>
        <dbReference type="SAM" id="MobiDB-lite"/>
    </source>
</evidence>
<dbReference type="Pfam" id="PF02984">
    <property type="entry name" value="Cyclin_C"/>
    <property type="match status" value="1"/>
</dbReference>
<dbReference type="EMBL" id="BRYB01006598">
    <property type="protein sequence ID" value="GMI52712.1"/>
    <property type="molecule type" value="Genomic_DNA"/>
</dbReference>